<accession>A0ABR4M9Z4</accession>
<dbReference type="GO" id="GO:0005840">
    <property type="term" value="C:ribosome"/>
    <property type="evidence" value="ECO:0007669"/>
    <property type="project" value="UniProtKB-KW"/>
</dbReference>
<keyword evidence="3 7" id="KW-0689">Ribosomal protein</keyword>
<gene>
    <name evidence="7" type="ORF">HOO65_080037</name>
</gene>
<dbReference type="InterPro" id="IPR007740">
    <property type="entry name" value="Ribosomal_mL49"/>
</dbReference>
<evidence type="ECO:0000313" key="7">
    <source>
        <dbReference type="EMBL" id="KAL2885087.1"/>
    </source>
</evidence>
<dbReference type="Pfam" id="PF05046">
    <property type="entry name" value="Img2"/>
    <property type="match status" value="1"/>
</dbReference>
<keyword evidence="5" id="KW-0687">Ribonucleoprotein</keyword>
<dbReference type="GeneID" id="98120774"/>
<comment type="similarity">
    <text evidence="2">Belongs to the mitochondrion-specific ribosomal protein mL49 family.</text>
</comment>
<evidence type="ECO:0000256" key="2">
    <source>
        <dbReference type="ARBA" id="ARBA00005677"/>
    </source>
</evidence>
<sequence>MLSILRSAHPAAALLPRFSATVSAARSTRTYATETIVVSDVLARDKPVADPTQKTYSVLRTASKNLPVYLDQNRASKAFTTIIRRIEGSPQDLKKDLYQALELPAEDVKVNPVTKHIHAKVLAYSPFPRHSSQDRTLTLSTQGHHMERIKAFLASQGF</sequence>
<evidence type="ECO:0000256" key="4">
    <source>
        <dbReference type="ARBA" id="ARBA00023128"/>
    </source>
</evidence>
<evidence type="ECO:0000256" key="3">
    <source>
        <dbReference type="ARBA" id="ARBA00022980"/>
    </source>
</evidence>
<reference evidence="7 8" key="1">
    <citation type="submission" date="2020-05" db="EMBL/GenBank/DDBJ databases">
        <title>Ceratocystis lukuohia genome.</title>
        <authorList>
            <person name="Harrington T.C."/>
            <person name="Kim K."/>
            <person name="Mayers C.G."/>
        </authorList>
    </citation>
    <scope>NUCLEOTIDE SEQUENCE [LARGE SCALE GENOMIC DNA]</scope>
    <source>
        <strain evidence="7 8">C4212</strain>
    </source>
</reference>
<name>A0ABR4M9Z4_9PEZI</name>
<evidence type="ECO:0000313" key="8">
    <source>
        <dbReference type="Proteomes" id="UP001610728"/>
    </source>
</evidence>
<dbReference type="Proteomes" id="UP001610728">
    <property type="component" value="Unassembled WGS sequence"/>
</dbReference>
<dbReference type="EMBL" id="JABSNW010000008">
    <property type="protein sequence ID" value="KAL2885087.1"/>
    <property type="molecule type" value="Genomic_DNA"/>
</dbReference>
<keyword evidence="8" id="KW-1185">Reference proteome</keyword>
<dbReference type="Gene3D" id="3.30.780.10">
    <property type="entry name" value="SUI1-like domain"/>
    <property type="match status" value="1"/>
</dbReference>
<evidence type="ECO:0000256" key="1">
    <source>
        <dbReference type="ARBA" id="ARBA00004173"/>
    </source>
</evidence>
<protein>
    <recommendedName>
        <fullName evidence="6">Large ribosomal subunit protein mL49</fullName>
    </recommendedName>
</protein>
<comment type="caution">
    <text evidence="7">The sequence shown here is derived from an EMBL/GenBank/DDBJ whole genome shotgun (WGS) entry which is preliminary data.</text>
</comment>
<evidence type="ECO:0000256" key="5">
    <source>
        <dbReference type="ARBA" id="ARBA00023274"/>
    </source>
</evidence>
<keyword evidence="4" id="KW-0496">Mitochondrion</keyword>
<dbReference type="PANTHER" id="PTHR13477">
    <property type="entry name" value="MITOCHONDRIAL 39S RIBOSOMAL PROTEIN L49"/>
    <property type="match status" value="1"/>
</dbReference>
<organism evidence="7 8">
    <name type="scientific">Ceratocystis lukuohia</name>
    <dbReference type="NCBI Taxonomy" id="2019550"/>
    <lineage>
        <taxon>Eukaryota</taxon>
        <taxon>Fungi</taxon>
        <taxon>Dikarya</taxon>
        <taxon>Ascomycota</taxon>
        <taxon>Pezizomycotina</taxon>
        <taxon>Sordariomycetes</taxon>
        <taxon>Hypocreomycetidae</taxon>
        <taxon>Microascales</taxon>
        <taxon>Ceratocystidaceae</taxon>
        <taxon>Ceratocystis</taxon>
    </lineage>
</organism>
<comment type="subcellular location">
    <subcellularLocation>
        <location evidence="1">Mitochondrion</location>
    </subcellularLocation>
</comment>
<proteinExistence type="inferred from homology"/>
<evidence type="ECO:0000256" key="6">
    <source>
        <dbReference type="ARBA" id="ARBA00035191"/>
    </source>
</evidence>
<dbReference type="RefSeq" id="XP_070856268.1">
    <property type="nucleotide sequence ID" value="XM_071001405.1"/>
</dbReference>
<dbReference type="PANTHER" id="PTHR13477:SF0">
    <property type="entry name" value="LARGE RIBOSOMAL SUBUNIT PROTEIN ML49"/>
    <property type="match status" value="1"/>
</dbReference>